<dbReference type="GO" id="GO:0016491">
    <property type="term" value="F:oxidoreductase activity"/>
    <property type="evidence" value="ECO:0007669"/>
    <property type="project" value="UniProtKB-KW"/>
</dbReference>
<organism evidence="8 9">
    <name type="scientific">Xenorhabdus koppenhoeferi</name>
    <dbReference type="NCBI Taxonomy" id="351659"/>
    <lineage>
        <taxon>Bacteria</taxon>
        <taxon>Pseudomonadati</taxon>
        <taxon>Pseudomonadota</taxon>
        <taxon>Gammaproteobacteria</taxon>
        <taxon>Enterobacterales</taxon>
        <taxon>Morganellaceae</taxon>
        <taxon>Xenorhabdus</taxon>
    </lineage>
</organism>
<evidence type="ECO:0000256" key="5">
    <source>
        <dbReference type="ARBA" id="ARBA00070795"/>
    </source>
</evidence>
<dbReference type="STRING" id="351659.SAMN05421784_11143"/>
<dbReference type="InterPro" id="IPR029061">
    <property type="entry name" value="THDP-binding"/>
</dbReference>
<name>A0A1I7H3X0_9GAMM</name>
<accession>A0A1I7H3X0</accession>
<evidence type="ECO:0000256" key="6">
    <source>
        <dbReference type="ARBA" id="ARBA00082400"/>
    </source>
</evidence>
<dbReference type="Pfam" id="PF02779">
    <property type="entry name" value="Transket_pyr"/>
    <property type="match status" value="1"/>
</dbReference>
<dbReference type="Gene3D" id="3.40.50.920">
    <property type="match status" value="1"/>
</dbReference>
<reference evidence="9" key="1">
    <citation type="submission" date="2016-10" db="EMBL/GenBank/DDBJ databases">
        <authorList>
            <person name="Varghese N."/>
            <person name="Submissions S."/>
        </authorList>
    </citation>
    <scope>NUCLEOTIDE SEQUENCE [LARGE SCALE GENOMIC DNA]</scope>
    <source>
        <strain evidence="9">DSM 18168</strain>
    </source>
</reference>
<dbReference type="SUPFAM" id="SSF52922">
    <property type="entry name" value="TK C-terminal domain-like"/>
    <property type="match status" value="1"/>
</dbReference>
<gene>
    <name evidence="8" type="ORF">SAMN05421784_11143</name>
</gene>
<evidence type="ECO:0000259" key="7">
    <source>
        <dbReference type="SMART" id="SM00861"/>
    </source>
</evidence>
<feature type="domain" description="Transketolase-like pyrimidine-binding" evidence="7">
    <location>
        <begin position="11"/>
        <end position="187"/>
    </location>
</feature>
<dbReference type="Pfam" id="PF02780">
    <property type="entry name" value="Transketolase_C"/>
    <property type="match status" value="1"/>
</dbReference>
<dbReference type="AlphaFoldDB" id="A0A1I7H3X0"/>
<dbReference type="FunFam" id="3.40.50.920:FF:000001">
    <property type="entry name" value="Pyruvate dehydrogenase E1 beta subunit"/>
    <property type="match status" value="1"/>
</dbReference>
<evidence type="ECO:0000256" key="1">
    <source>
        <dbReference type="ARBA" id="ARBA00001964"/>
    </source>
</evidence>
<comment type="cofactor">
    <cofactor evidence="1">
        <name>thiamine diphosphate</name>
        <dbReference type="ChEBI" id="CHEBI:58937"/>
    </cofactor>
</comment>
<dbReference type="EMBL" id="FPBJ01000011">
    <property type="protein sequence ID" value="SFU55388.1"/>
    <property type="molecule type" value="Genomic_DNA"/>
</dbReference>
<dbReference type="Gene3D" id="3.40.50.970">
    <property type="match status" value="1"/>
</dbReference>
<keyword evidence="3" id="KW-0560">Oxidoreductase</keyword>
<dbReference type="InterPro" id="IPR005475">
    <property type="entry name" value="Transketolase-like_Pyr-bd"/>
</dbReference>
<dbReference type="SUPFAM" id="SSF52518">
    <property type="entry name" value="Thiamin diphosphate-binding fold (THDP-binding)"/>
    <property type="match status" value="1"/>
</dbReference>
<dbReference type="OrthoDB" id="9780894at2"/>
<protein>
    <recommendedName>
        <fullName evidence="5">2-oxoisovalerate dehydrogenase subunit beta</fullName>
    </recommendedName>
    <alternativeName>
        <fullName evidence="6">Branched-chain alpha-keto acid dehydrogenase E1 component beta chain</fullName>
    </alternativeName>
</protein>
<evidence type="ECO:0000256" key="2">
    <source>
        <dbReference type="ARBA" id="ARBA00002859"/>
    </source>
</evidence>
<proteinExistence type="predicted"/>
<dbReference type="RefSeq" id="WP_092550063.1">
    <property type="nucleotide sequence ID" value="NZ_CAWRBG010000037.1"/>
</dbReference>
<dbReference type="CDD" id="cd07036">
    <property type="entry name" value="TPP_PYR_E1-PDHc-beta_like"/>
    <property type="match status" value="1"/>
</dbReference>
<keyword evidence="8" id="KW-0670">Pyruvate</keyword>
<dbReference type="PANTHER" id="PTHR43257">
    <property type="entry name" value="PYRUVATE DEHYDROGENASE E1 COMPONENT BETA SUBUNIT"/>
    <property type="match status" value="1"/>
</dbReference>
<sequence>MDVNCEKTICLTFAEALNNALNLALAYDPAVVLLGEDIGTPSGGIYKVTQGLEERYGTHRVRTTPISEQGIIGLGIGLALVGHRPIVEIMLMDYLTIASDQLVNHAAKLRYTTNGVSHIPLTVRMHIGGGTMGGAQHSQSLEAWLTHIPGLNVVIPSTPEDAKGLLLSCIRNNDPCVMLECIELLWSKECSPVPIGDYVIPLGKARIKRIGTDLTLICYGRAVSWCLESAEYMEQTYAISCEVIDLRTLTPLDLPSILASVRKTGRAMVVHAANQFGGFGAEISCLITEELHAVLAHPVIRLGARNCPVPYTRVLEEVYSPNVRQITEKIKSIFSIGNVS</sequence>
<evidence type="ECO:0000256" key="4">
    <source>
        <dbReference type="ARBA" id="ARBA00023052"/>
    </source>
</evidence>
<dbReference type="Proteomes" id="UP000242496">
    <property type="component" value="Unassembled WGS sequence"/>
</dbReference>
<evidence type="ECO:0000256" key="3">
    <source>
        <dbReference type="ARBA" id="ARBA00023002"/>
    </source>
</evidence>
<keyword evidence="9" id="KW-1185">Reference proteome</keyword>
<dbReference type="InterPro" id="IPR033248">
    <property type="entry name" value="Transketolase_C"/>
</dbReference>
<comment type="function">
    <text evidence="2">The branched-chain alpha-keto dehydrogenase complex catalyzes the overall conversion of alpha-keto acids to acyl-CoA and CO(2). It contains multiple copies of three enzymatic components: branched-chain alpha-keto acid decarboxylase (E1), lipoamide acyltransferase (E2) and lipoamide dehydrogenase (E3).</text>
</comment>
<dbReference type="PANTHER" id="PTHR43257:SF2">
    <property type="entry name" value="PYRUVATE DEHYDROGENASE E1 COMPONENT SUBUNIT BETA"/>
    <property type="match status" value="1"/>
</dbReference>
<dbReference type="InterPro" id="IPR009014">
    <property type="entry name" value="Transketo_C/PFOR_II"/>
</dbReference>
<keyword evidence="4" id="KW-0786">Thiamine pyrophosphate</keyword>
<dbReference type="FunFam" id="3.40.50.970:FF:000001">
    <property type="entry name" value="Pyruvate dehydrogenase E1 beta subunit"/>
    <property type="match status" value="1"/>
</dbReference>
<dbReference type="SMART" id="SM00861">
    <property type="entry name" value="Transket_pyr"/>
    <property type="match status" value="1"/>
</dbReference>
<evidence type="ECO:0000313" key="8">
    <source>
        <dbReference type="EMBL" id="SFU55388.1"/>
    </source>
</evidence>
<evidence type="ECO:0000313" key="9">
    <source>
        <dbReference type="Proteomes" id="UP000242496"/>
    </source>
</evidence>